<dbReference type="InterPro" id="IPR051805">
    <property type="entry name" value="Dehydratase_Activator_Redct"/>
</dbReference>
<dbReference type="OrthoDB" id="9177882at2"/>
<evidence type="ECO:0000313" key="6">
    <source>
        <dbReference type="EMBL" id="ACD96114.1"/>
    </source>
</evidence>
<dbReference type="STRING" id="398767.Glov_2398"/>
<dbReference type="KEGG" id="glo:Glov_2398"/>
<sequence>MTRFAAGIDLGAACTKAVVIDGDYRVLASSLEKTGFQPDRAAARCLAGALEAAGLAQDDLSVVVSTGFARHLASMRHRAVTELTAATHGARLLFPAAGSVLDLGGQTIKACRFDERGRILAFRLNEKCASGTGAFLERTARIMGVGLDQVDALARQSLHPAPISSICAVFAESEIISQLMQAVLPQDIMQGALIACVERALQILRQAGRQDELVLAGGVLHFATAAELLQQKLGSQVRLPADGMRQFVAALGAALIGIRFGNEISF</sequence>
<dbReference type="InterPro" id="IPR008275">
    <property type="entry name" value="CoA_E_activase_dom"/>
</dbReference>
<dbReference type="AlphaFoldDB" id="B3E5C7"/>
<evidence type="ECO:0000256" key="2">
    <source>
        <dbReference type="ARBA" id="ARBA00022723"/>
    </source>
</evidence>
<reference evidence="6 7" key="1">
    <citation type="submission" date="2008-05" db="EMBL/GenBank/DDBJ databases">
        <title>Complete sequence of chromosome of Geobacter lovleyi SZ.</title>
        <authorList>
            <consortium name="US DOE Joint Genome Institute"/>
            <person name="Lucas S."/>
            <person name="Copeland A."/>
            <person name="Lapidus A."/>
            <person name="Glavina del Rio T."/>
            <person name="Dalin E."/>
            <person name="Tice H."/>
            <person name="Bruce D."/>
            <person name="Goodwin L."/>
            <person name="Pitluck S."/>
            <person name="Chertkov O."/>
            <person name="Meincke L."/>
            <person name="Brettin T."/>
            <person name="Detter J.C."/>
            <person name="Han C."/>
            <person name="Tapia R."/>
            <person name="Kuske C.R."/>
            <person name="Schmutz J."/>
            <person name="Larimer F."/>
            <person name="Land M."/>
            <person name="Hauser L."/>
            <person name="Kyrpides N."/>
            <person name="Mikhailova N."/>
            <person name="Sung Y."/>
            <person name="Fletcher K.E."/>
            <person name="Ritalahti K.M."/>
            <person name="Loeffler F.E."/>
            <person name="Richardson P."/>
        </authorList>
    </citation>
    <scope>NUCLEOTIDE SEQUENCE [LARGE SCALE GENOMIC DNA]</scope>
    <source>
        <strain evidence="7">ATCC BAA-1151 / DSM 17278 / SZ</strain>
    </source>
</reference>
<dbReference type="EMBL" id="CP001089">
    <property type="protein sequence ID" value="ACD96114.1"/>
    <property type="molecule type" value="Genomic_DNA"/>
</dbReference>
<comment type="cofactor">
    <cofactor evidence="1">
        <name>[4Fe-4S] cluster</name>
        <dbReference type="ChEBI" id="CHEBI:49883"/>
    </cofactor>
</comment>
<keyword evidence="4" id="KW-0411">Iron-sulfur</keyword>
<dbReference type="GO" id="GO:0046872">
    <property type="term" value="F:metal ion binding"/>
    <property type="evidence" value="ECO:0007669"/>
    <property type="project" value="UniProtKB-KW"/>
</dbReference>
<evidence type="ECO:0000259" key="5">
    <source>
        <dbReference type="Pfam" id="PF01869"/>
    </source>
</evidence>
<dbReference type="InterPro" id="IPR002731">
    <property type="entry name" value="ATPase_BadF"/>
</dbReference>
<dbReference type="PANTHER" id="PTHR32329:SF2">
    <property type="entry name" value="BIFUNCTIONAL PROTEIN [INCLUDES 2-HYDROXYACYL-COA DEHYDRATASE (N-TER) AND ITS ACTIVATOR DOMAIN (C_TERM)"/>
    <property type="match status" value="1"/>
</dbReference>
<dbReference type="GO" id="GO:0051536">
    <property type="term" value="F:iron-sulfur cluster binding"/>
    <property type="evidence" value="ECO:0007669"/>
    <property type="project" value="UniProtKB-KW"/>
</dbReference>
<dbReference type="eggNOG" id="COG1924">
    <property type="taxonomic scope" value="Bacteria"/>
</dbReference>
<keyword evidence="3" id="KW-0408">Iron</keyword>
<evidence type="ECO:0000256" key="1">
    <source>
        <dbReference type="ARBA" id="ARBA00001966"/>
    </source>
</evidence>
<dbReference type="PANTHER" id="PTHR32329">
    <property type="entry name" value="BIFUNCTIONAL PROTEIN [INCLUDES 2-HYDROXYACYL-COA DEHYDRATASE (N-TER) AND ITS ACTIVATOR DOMAIN (C_TERM)-RELATED"/>
    <property type="match status" value="1"/>
</dbReference>
<dbReference type="SUPFAM" id="SSF53067">
    <property type="entry name" value="Actin-like ATPase domain"/>
    <property type="match status" value="1"/>
</dbReference>
<name>B3E5C7_TRIL1</name>
<dbReference type="HOGENOM" id="CLU_066597_0_0_7"/>
<evidence type="ECO:0000256" key="3">
    <source>
        <dbReference type="ARBA" id="ARBA00023004"/>
    </source>
</evidence>
<evidence type="ECO:0000313" key="7">
    <source>
        <dbReference type="Proteomes" id="UP000002420"/>
    </source>
</evidence>
<dbReference type="RefSeq" id="WP_012470447.1">
    <property type="nucleotide sequence ID" value="NC_010814.1"/>
</dbReference>
<protein>
    <submittedName>
        <fullName evidence="6">CoA-substrate-specific enzyme activase</fullName>
    </submittedName>
</protein>
<dbReference type="NCBIfam" id="TIGR00241">
    <property type="entry name" value="CoA_E_activ"/>
    <property type="match status" value="1"/>
</dbReference>
<dbReference type="InterPro" id="IPR043129">
    <property type="entry name" value="ATPase_NBD"/>
</dbReference>
<feature type="domain" description="ATPase BadF/BadG/BcrA/BcrD type" evidence="5">
    <location>
        <begin position="7"/>
        <end position="257"/>
    </location>
</feature>
<evidence type="ECO:0000256" key="4">
    <source>
        <dbReference type="ARBA" id="ARBA00023014"/>
    </source>
</evidence>
<organism evidence="6 7">
    <name type="scientific">Trichlorobacter lovleyi (strain ATCC BAA-1151 / DSM 17278 / SZ)</name>
    <name type="common">Geobacter lovleyi</name>
    <dbReference type="NCBI Taxonomy" id="398767"/>
    <lineage>
        <taxon>Bacteria</taxon>
        <taxon>Pseudomonadati</taxon>
        <taxon>Thermodesulfobacteriota</taxon>
        <taxon>Desulfuromonadia</taxon>
        <taxon>Geobacterales</taxon>
        <taxon>Geobacteraceae</taxon>
        <taxon>Trichlorobacter</taxon>
    </lineage>
</organism>
<dbReference type="Gene3D" id="3.30.420.40">
    <property type="match status" value="2"/>
</dbReference>
<keyword evidence="2" id="KW-0479">Metal-binding</keyword>
<keyword evidence="7" id="KW-1185">Reference proteome</keyword>
<accession>B3E5C7</accession>
<gene>
    <name evidence="6" type="ordered locus">Glov_2398</name>
</gene>
<proteinExistence type="predicted"/>
<dbReference type="Proteomes" id="UP000002420">
    <property type="component" value="Chromosome"/>
</dbReference>
<dbReference type="Pfam" id="PF01869">
    <property type="entry name" value="BcrAD_BadFG"/>
    <property type="match status" value="1"/>
</dbReference>